<protein>
    <submittedName>
        <fullName evidence="1">Uncharacterized protein</fullName>
    </submittedName>
</protein>
<reference evidence="1 2" key="1">
    <citation type="submission" date="2015-09" db="EMBL/GenBank/DDBJ databases">
        <authorList>
            <consortium name="Pathogen Informatics"/>
        </authorList>
    </citation>
    <scope>NUCLEOTIDE SEQUENCE [LARGE SCALE GENOMIC DNA]</scope>
    <source>
        <strain evidence="1 2">2789STDY5834948</strain>
    </source>
</reference>
<dbReference type="EMBL" id="CZBM01000002">
    <property type="protein sequence ID" value="CUP85579.1"/>
    <property type="molecule type" value="Genomic_DNA"/>
</dbReference>
<organism evidence="1 2">
    <name type="scientific">Parabacteroides distasonis</name>
    <dbReference type="NCBI Taxonomy" id="823"/>
    <lineage>
        <taxon>Bacteria</taxon>
        <taxon>Pseudomonadati</taxon>
        <taxon>Bacteroidota</taxon>
        <taxon>Bacteroidia</taxon>
        <taxon>Bacteroidales</taxon>
        <taxon>Tannerellaceae</taxon>
        <taxon>Parabacteroides</taxon>
    </lineage>
</organism>
<dbReference type="AlphaFoldDB" id="A0A174RTI1"/>
<evidence type="ECO:0000313" key="2">
    <source>
        <dbReference type="Proteomes" id="UP000095332"/>
    </source>
</evidence>
<sequence>MFILFPLRNLENKNSEKADIKVLSSTFLMEIRGKESLNENTS</sequence>
<accession>A0A174RTI1</accession>
<name>A0A174RTI1_PARDI</name>
<gene>
    <name evidence="1" type="ORF">ERS852560_00833</name>
</gene>
<evidence type="ECO:0000313" key="1">
    <source>
        <dbReference type="EMBL" id="CUP85579.1"/>
    </source>
</evidence>
<dbReference type="Proteomes" id="UP000095332">
    <property type="component" value="Unassembled WGS sequence"/>
</dbReference>
<proteinExistence type="predicted"/>